<dbReference type="InterPro" id="IPR049625">
    <property type="entry name" value="Glyco_transf_61_cat"/>
</dbReference>
<dbReference type="PANTHER" id="PTHR20961">
    <property type="entry name" value="GLYCOSYLTRANSFERASE"/>
    <property type="match status" value="1"/>
</dbReference>
<evidence type="ECO:0000313" key="14">
    <source>
        <dbReference type="Proteomes" id="UP001432027"/>
    </source>
</evidence>
<keyword evidence="6" id="KW-0325">Glycoprotein</keyword>
<organism evidence="13 14">
    <name type="scientific">Pristionchus entomophagus</name>
    <dbReference type="NCBI Taxonomy" id="358040"/>
    <lineage>
        <taxon>Eukaryota</taxon>
        <taxon>Metazoa</taxon>
        <taxon>Ecdysozoa</taxon>
        <taxon>Nematoda</taxon>
        <taxon>Chromadorea</taxon>
        <taxon>Rhabditida</taxon>
        <taxon>Rhabditina</taxon>
        <taxon>Diplogasteromorpha</taxon>
        <taxon>Diplogasteroidea</taxon>
        <taxon>Neodiplogasteridae</taxon>
        <taxon>Pristionchus</taxon>
    </lineage>
</organism>
<comment type="catalytic activity">
    <reaction evidence="9">
        <text>L-seryl-[protein] + UDP-N-acetyl-alpha-D-glucosamine = 3-O-(N-acetyl-beta-D-glucosaminyl)-L-seryl-[protein] + UDP + H(+)</text>
        <dbReference type="Rhea" id="RHEA:48904"/>
        <dbReference type="Rhea" id="RHEA-COMP:9863"/>
        <dbReference type="Rhea" id="RHEA-COMP:12251"/>
        <dbReference type="ChEBI" id="CHEBI:15378"/>
        <dbReference type="ChEBI" id="CHEBI:29999"/>
        <dbReference type="ChEBI" id="CHEBI:57705"/>
        <dbReference type="ChEBI" id="CHEBI:58223"/>
        <dbReference type="ChEBI" id="CHEBI:90838"/>
        <dbReference type="EC" id="2.4.1.255"/>
    </reaction>
</comment>
<feature type="signal peptide" evidence="11">
    <location>
        <begin position="1"/>
        <end position="19"/>
    </location>
</feature>
<comment type="caution">
    <text evidence="13">The sequence shown here is derived from an EMBL/GenBank/DDBJ whole genome shotgun (WGS) entry which is preliminary data.</text>
</comment>
<sequence length="529" mass="61691">PISRMRRLLFFLLISIVFSHWTDDFDLPPELLEYTIRNRPELRERCAKDPDCPISSSALSNGRCWGHEPSCPFERSYSADRISCTLPVAQGQIQNRKVQHEHFFDQADWGYLKGHGRSEKHEICSSSEEDRTRLVCSRHLAHCTAENIFFDFSNLNAKRSKRYRDDVIQQGQVGGNCETFNKKLLETHTDRQSYLQSWGAELKHFESSSEFVVHDEHCDVIFERPTIVIKLDASINMFHHFCDFINLYASQHINGSLFDTDVDVLWWDTFSNGFIDPYFKAAWSAFSQNPPVELIALDGKRVCFRKALLPLLARQRYGMYYNMPMTDGCAGSGLMHAFAHHIFHRLRVPQRGPLVDKVRVTILSRSTQHRRIMNEKELMARLKSMDGIEARIVDYNGKVPFLDQLESTHNSDVFIGMHGSGLTHLLFLPDWAAIFEIYNCEDESCYYDLARLRGVRYKTWSNMTLLTRHGEGRHPHNGTPHAKFTDYSFDVDEFERIVSQLVEYVKRHPQFVEARRKLRRRNNEGREDL</sequence>
<protein>
    <recommendedName>
        <fullName evidence="7">EGF domain-specific O-linked N-acetylglucosamine transferase</fullName>
        <ecNumber evidence="1">2.4.1.255</ecNumber>
    </recommendedName>
    <alternativeName>
        <fullName evidence="8">Extracellular O-linked N-acetylglucosamine transferase</fullName>
    </alternativeName>
</protein>
<keyword evidence="14" id="KW-1185">Reference proteome</keyword>
<reference evidence="13" key="1">
    <citation type="submission" date="2023-10" db="EMBL/GenBank/DDBJ databases">
        <title>Genome assembly of Pristionchus species.</title>
        <authorList>
            <person name="Yoshida K."/>
            <person name="Sommer R.J."/>
        </authorList>
    </citation>
    <scope>NUCLEOTIDE SEQUENCE</scope>
    <source>
        <strain evidence="13">RS0144</strain>
    </source>
</reference>
<evidence type="ECO:0000256" key="3">
    <source>
        <dbReference type="ARBA" id="ARBA00022679"/>
    </source>
</evidence>
<evidence type="ECO:0000256" key="2">
    <source>
        <dbReference type="ARBA" id="ARBA00022676"/>
    </source>
</evidence>
<dbReference type="EC" id="2.4.1.255" evidence="1"/>
<dbReference type="AlphaFoldDB" id="A0AAV5TPQ4"/>
<dbReference type="GO" id="GO:0097363">
    <property type="term" value="F:protein O-acetylglucosaminyltransferase activity"/>
    <property type="evidence" value="ECO:0007669"/>
    <property type="project" value="UniProtKB-EC"/>
</dbReference>
<evidence type="ECO:0000256" key="6">
    <source>
        <dbReference type="ARBA" id="ARBA00023180"/>
    </source>
</evidence>
<feature type="domain" description="Glycosyltransferase 61 catalytic" evidence="12">
    <location>
        <begin position="344"/>
        <end position="434"/>
    </location>
</feature>
<evidence type="ECO:0000256" key="9">
    <source>
        <dbReference type="ARBA" id="ARBA00048317"/>
    </source>
</evidence>
<keyword evidence="5" id="KW-0256">Endoplasmic reticulum</keyword>
<name>A0AAV5TPQ4_9BILA</name>
<dbReference type="EMBL" id="BTSX01000004">
    <property type="protein sequence ID" value="GMS96359.1"/>
    <property type="molecule type" value="Genomic_DNA"/>
</dbReference>
<evidence type="ECO:0000256" key="5">
    <source>
        <dbReference type="ARBA" id="ARBA00022824"/>
    </source>
</evidence>
<evidence type="ECO:0000256" key="11">
    <source>
        <dbReference type="SAM" id="SignalP"/>
    </source>
</evidence>
<evidence type="ECO:0000259" key="12">
    <source>
        <dbReference type="Pfam" id="PF04577"/>
    </source>
</evidence>
<accession>A0AAV5TPQ4</accession>
<dbReference type="Pfam" id="PF04577">
    <property type="entry name" value="Glyco_transf_61"/>
    <property type="match status" value="1"/>
</dbReference>
<keyword evidence="2" id="KW-0328">Glycosyltransferase</keyword>
<dbReference type="Proteomes" id="UP001432027">
    <property type="component" value="Unassembled WGS sequence"/>
</dbReference>
<evidence type="ECO:0000256" key="4">
    <source>
        <dbReference type="ARBA" id="ARBA00022729"/>
    </source>
</evidence>
<feature type="non-terminal residue" evidence="13">
    <location>
        <position position="1"/>
    </location>
</feature>
<evidence type="ECO:0000313" key="13">
    <source>
        <dbReference type="EMBL" id="GMS96359.1"/>
    </source>
</evidence>
<proteinExistence type="predicted"/>
<evidence type="ECO:0000256" key="1">
    <source>
        <dbReference type="ARBA" id="ARBA00011970"/>
    </source>
</evidence>
<dbReference type="PANTHER" id="PTHR20961:SF148">
    <property type="entry name" value="EGF DOMAIN-SPECIFIC O-LINKED N-ACETYLGLUCOSAMINE TRANSFERASE"/>
    <property type="match status" value="1"/>
</dbReference>
<dbReference type="InterPro" id="IPR007657">
    <property type="entry name" value="Glycosyltransferase_61"/>
</dbReference>
<dbReference type="GO" id="GO:0005788">
    <property type="term" value="C:endoplasmic reticulum lumen"/>
    <property type="evidence" value="ECO:0007669"/>
    <property type="project" value="TreeGrafter"/>
</dbReference>
<gene>
    <name evidence="13" type="ORF">PENTCL1PPCAC_18534</name>
</gene>
<evidence type="ECO:0000256" key="10">
    <source>
        <dbReference type="ARBA" id="ARBA00049432"/>
    </source>
</evidence>
<evidence type="ECO:0000256" key="8">
    <source>
        <dbReference type="ARBA" id="ARBA00042574"/>
    </source>
</evidence>
<comment type="catalytic activity">
    <reaction evidence="10">
        <text>L-threonyl-[protein] + UDP-N-acetyl-alpha-D-glucosamine = 3-O-(N-acetyl-beta-D-glucosaminyl)-L-threonyl-[protein] + UDP + H(+)</text>
        <dbReference type="Rhea" id="RHEA:48908"/>
        <dbReference type="Rhea" id="RHEA-COMP:11060"/>
        <dbReference type="Rhea" id="RHEA-COMP:12252"/>
        <dbReference type="ChEBI" id="CHEBI:15378"/>
        <dbReference type="ChEBI" id="CHEBI:30013"/>
        <dbReference type="ChEBI" id="CHEBI:57705"/>
        <dbReference type="ChEBI" id="CHEBI:58223"/>
        <dbReference type="ChEBI" id="CHEBI:90840"/>
        <dbReference type="EC" id="2.4.1.255"/>
    </reaction>
</comment>
<feature type="chain" id="PRO_5043955331" description="EGF domain-specific O-linked N-acetylglucosamine transferase" evidence="11">
    <location>
        <begin position="20"/>
        <end position="529"/>
    </location>
</feature>
<keyword evidence="3" id="KW-0808">Transferase</keyword>
<evidence type="ECO:0000256" key="7">
    <source>
        <dbReference type="ARBA" id="ARBA00040944"/>
    </source>
</evidence>
<keyword evidence="4 11" id="KW-0732">Signal</keyword>